<dbReference type="KEGG" id="cdep:91086555"/>
<dbReference type="Pfam" id="PF07950">
    <property type="entry name" value="MCP1_TM"/>
    <property type="match status" value="1"/>
</dbReference>
<organism evidence="2 3">
    <name type="scientific">Cryptococcus depauperatus CBS 7841</name>
    <dbReference type="NCBI Taxonomy" id="1295531"/>
    <lineage>
        <taxon>Eukaryota</taxon>
        <taxon>Fungi</taxon>
        <taxon>Dikarya</taxon>
        <taxon>Basidiomycota</taxon>
        <taxon>Agaricomycotina</taxon>
        <taxon>Tremellomycetes</taxon>
        <taxon>Tremellales</taxon>
        <taxon>Cryptococcaceae</taxon>
        <taxon>Cryptococcus</taxon>
    </lineage>
</organism>
<protein>
    <recommendedName>
        <fullName evidence="1">Mitochondrial adapter protein MCP1 transmembrane domain-containing protein</fullName>
    </recommendedName>
</protein>
<dbReference type="GO" id="GO:0055088">
    <property type="term" value="P:lipid homeostasis"/>
    <property type="evidence" value="ECO:0007669"/>
    <property type="project" value="InterPro"/>
</dbReference>
<dbReference type="InterPro" id="IPR039960">
    <property type="entry name" value="MCP1"/>
</dbReference>
<feature type="domain" description="Mitochondrial adapter protein MCP1 transmembrane" evidence="1">
    <location>
        <begin position="125"/>
        <end position="235"/>
    </location>
</feature>
<dbReference type="Proteomes" id="UP000094043">
    <property type="component" value="Chromosome 3"/>
</dbReference>
<reference evidence="2" key="3">
    <citation type="submission" date="2024-01" db="EMBL/GenBank/DDBJ databases">
        <authorList>
            <person name="Coelho M.A."/>
            <person name="David-Palma M."/>
            <person name="Shea T."/>
            <person name="Sun S."/>
            <person name="Cuomo C.A."/>
            <person name="Heitman J."/>
        </authorList>
    </citation>
    <scope>NUCLEOTIDE SEQUENCE</scope>
    <source>
        <strain evidence="2">CBS 7841</strain>
    </source>
</reference>
<dbReference type="VEuPathDB" id="FungiDB:L203_04800"/>
<dbReference type="GO" id="GO:0016020">
    <property type="term" value="C:membrane"/>
    <property type="evidence" value="ECO:0007669"/>
    <property type="project" value="InterPro"/>
</dbReference>
<dbReference type="GeneID" id="91086555"/>
<sequence>MVAANSSGGSSSKKFFSLPSKGQVLQALTLTQNTSAMMFTVFLIPHLASPLAASVAGMRGADQTMMIARDLYLPLEPVIVYIPLAIHLTSSLARRAILASSKSLPNSLRLPSQIHQFLAYPLLLLLIPHMITHRLIPADPAPPIRQLSPSEIGWEYVGYNLRKWSAWGVYLGLVGTSIWHAIVGGMKIATWMKSRHWSKPSTAMVEKKSLPKRRGIPKKRKIGLNGFVVVLLGVVSIGLWRVAREIGPVSPLMKIRYDGVFQATPWAKLYNKLS</sequence>
<dbReference type="EMBL" id="CP143786">
    <property type="protein sequence ID" value="WVN87166.1"/>
    <property type="molecule type" value="Genomic_DNA"/>
</dbReference>
<dbReference type="OrthoDB" id="10259513at2759"/>
<gene>
    <name evidence="2" type="ORF">L203_102343</name>
</gene>
<accession>A0A1E3IA97</accession>
<name>A0A1E3IA97_9TREE</name>
<dbReference type="PANTHER" id="PTHR38409:SF1">
    <property type="entry name" value="MITOCHONDRIAL ADAPTER PROTEIN MCP1"/>
    <property type="match status" value="1"/>
</dbReference>
<dbReference type="AlphaFoldDB" id="A0A1E3IA97"/>
<dbReference type="RefSeq" id="XP_066067866.1">
    <property type="nucleotide sequence ID" value="XM_066211769.1"/>
</dbReference>
<keyword evidence="3" id="KW-1185">Reference proteome</keyword>
<evidence type="ECO:0000259" key="1">
    <source>
        <dbReference type="Pfam" id="PF07950"/>
    </source>
</evidence>
<evidence type="ECO:0000313" key="2">
    <source>
        <dbReference type="EMBL" id="WVN87166.1"/>
    </source>
</evidence>
<dbReference type="PANTHER" id="PTHR38409">
    <property type="entry name" value="MDM10-COMPLEMENTING PROTEIN 1"/>
    <property type="match status" value="1"/>
</dbReference>
<dbReference type="InterPro" id="IPR034804">
    <property type="entry name" value="SQR/QFR_C/D"/>
</dbReference>
<dbReference type="InterPro" id="IPR012472">
    <property type="entry name" value="MCP1_TM"/>
</dbReference>
<dbReference type="SUPFAM" id="SSF81343">
    <property type="entry name" value="Fumarate reductase respiratory complex transmembrane subunits"/>
    <property type="match status" value="1"/>
</dbReference>
<reference evidence="2" key="1">
    <citation type="submission" date="2016-06" db="EMBL/GenBank/DDBJ databases">
        <authorList>
            <person name="Cuomo C."/>
            <person name="Litvintseva A."/>
            <person name="Heitman J."/>
            <person name="Chen Y."/>
            <person name="Sun S."/>
            <person name="Springer D."/>
            <person name="Dromer F."/>
            <person name="Young S."/>
            <person name="Zeng Q."/>
            <person name="Chapman S."/>
            <person name="Gujja S."/>
            <person name="Saif S."/>
            <person name="Birren B."/>
        </authorList>
    </citation>
    <scope>NUCLEOTIDE SEQUENCE</scope>
    <source>
        <strain evidence="2">CBS 7841</strain>
    </source>
</reference>
<proteinExistence type="predicted"/>
<reference evidence="2" key="2">
    <citation type="journal article" date="2022" name="Elife">
        <title>Obligate sexual reproduction of a homothallic fungus closely related to the Cryptococcus pathogenic species complex.</title>
        <authorList>
            <person name="Passer A.R."/>
            <person name="Clancey S.A."/>
            <person name="Shea T."/>
            <person name="David-Palma M."/>
            <person name="Averette A.F."/>
            <person name="Boekhout T."/>
            <person name="Porcel B.M."/>
            <person name="Nowrousian M."/>
            <person name="Cuomo C.A."/>
            <person name="Sun S."/>
            <person name="Heitman J."/>
            <person name="Coelho M.A."/>
        </authorList>
    </citation>
    <scope>NUCLEOTIDE SEQUENCE</scope>
    <source>
        <strain evidence="2">CBS 7841</strain>
    </source>
</reference>
<evidence type="ECO:0000313" key="3">
    <source>
        <dbReference type="Proteomes" id="UP000094043"/>
    </source>
</evidence>